<evidence type="ECO:0000313" key="6">
    <source>
        <dbReference type="Proteomes" id="UP001314169"/>
    </source>
</evidence>
<gene>
    <name evidence="5" type="ORF">MPIPNATIZW_LOCUS11547</name>
</gene>
<feature type="transmembrane region" description="Helical" evidence="4">
    <location>
        <begin position="37"/>
        <end position="55"/>
    </location>
</feature>
<reference evidence="5" key="1">
    <citation type="submission" date="2023-12" db="EMBL/GenBank/DDBJ databases">
        <authorList>
            <person name="Brown T."/>
        </authorList>
    </citation>
    <scope>NUCLEOTIDE SEQUENCE</scope>
</reference>
<accession>A0ABN9ZYB2</accession>
<keyword evidence="4" id="KW-1133">Transmembrane helix</keyword>
<evidence type="ECO:0000313" key="5">
    <source>
        <dbReference type="EMBL" id="CAK6443241.1"/>
    </source>
</evidence>
<dbReference type="SUPFAM" id="SSF57997">
    <property type="entry name" value="Tropomyosin"/>
    <property type="match status" value="1"/>
</dbReference>
<keyword evidence="1 2" id="KW-0175">Coiled coil</keyword>
<dbReference type="PANTHER" id="PTHR23158:SF59">
    <property type="match status" value="1"/>
</dbReference>
<proteinExistence type="predicted"/>
<dbReference type="InterPro" id="IPR051500">
    <property type="entry name" value="cTAGE_MIA/OTOR"/>
</dbReference>
<dbReference type="PANTHER" id="PTHR23158">
    <property type="entry name" value="MELANOMA INHIBITORY ACTIVITY-RELATED"/>
    <property type="match status" value="1"/>
</dbReference>
<evidence type="ECO:0008006" key="7">
    <source>
        <dbReference type="Google" id="ProtNLM"/>
    </source>
</evidence>
<feature type="coiled-coil region" evidence="2">
    <location>
        <begin position="292"/>
        <end position="333"/>
    </location>
</feature>
<keyword evidence="4" id="KW-0472">Membrane</keyword>
<evidence type="ECO:0000256" key="1">
    <source>
        <dbReference type="ARBA" id="ARBA00023054"/>
    </source>
</evidence>
<keyword evidence="4" id="KW-0812">Transmembrane</keyword>
<feature type="compositionally biased region" description="Basic and acidic residues" evidence="3">
    <location>
        <begin position="161"/>
        <end position="170"/>
    </location>
</feature>
<evidence type="ECO:0000256" key="3">
    <source>
        <dbReference type="SAM" id="MobiDB-lite"/>
    </source>
</evidence>
<feature type="compositionally biased region" description="Polar residues" evidence="3">
    <location>
        <begin position="134"/>
        <end position="145"/>
    </location>
</feature>
<feature type="compositionally biased region" description="Polar residues" evidence="3">
    <location>
        <begin position="484"/>
        <end position="502"/>
    </location>
</feature>
<sequence length="502" mass="56051">MEGLLPATASAFQLVLQRLCGALLGIPESLRLIPGPAAFPWGILVGTLVVVSVILKGRRASRSVKTPGARCSARRTVCARCSENTGPITGVNHALMCPGEGASPLLLQTLCLRALSKHLSKLPLQDTVYRQKAARSSQPPELSQGTDEKPIPKAPGMDGEPLPKNRRDGLNKSFYYPESPKLCQGEIVGWKQEIQEKEEGDQRLGQANTGMGQVLKVRGGQSMSVAGNPKPDDLGHHLYDGNLKFPQKREAEKGGQFIHESEVDLKGVPHDADVSLSLQSADQGHQDIARQVWEQKQRNEELVAEITNLKTEKASLQRENSSLQDEIQQLKLKLEIAPDEDPVTQLQKKLFEAEMHGFEMEKKCFNTWRNMNSNYQFMNMYRNMVQDMNQELRRSTFYYENEIRYHQRRAEEACMAAKITERKLQYLWRENEHNKQMLAEVKSKFQPFPSDPFIPAALPHSPQRPKVSGHGSSSPQEEGHTGRAQESSVICSCDSASTSDGT</sequence>
<evidence type="ECO:0000256" key="4">
    <source>
        <dbReference type="SAM" id="Phobius"/>
    </source>
</evidence>
<keyword evidence="6" id="KW-1185">Reference proteome</keyword>
<organism evidence="5 6">
    <name type="scientific">Pipistrellus nathusii</name>
    <name type="common">Nathusius' pipistrelle</name>
    <dbReference type="NCBI Taxonomy" id="59473"/>
    <lineage>
        <taxon>Eukaryota</taxon>
        <taxon>Metazoa</taxon>
        <taxon>Chordata</taxon>
        <taxon>Craniata</taxon>
        <taxon>Vertebrata</taxon>
        <taxon>Euteleostomi</taxon>
        <taxon>Mammalia</taxon>
        <taxon>Eutheria</taxon>
        <taxon>Laurasiatheria</taxon>
        <taxon>Chiroptera</taxon>
        <taxon>Yangochiroptera</taxon>
        <taxon>Vespertilionidae</taxon>
        <taxon>Pipistrellus</taxon>
    </lineage>
</organism>
<feature type="region of interest" description="Disordered" evidence="3">
    <location>
        <begin position="130"/>
        <end position="173"/>
    </location>
</feature>
<evidence type="ECO:0000256" key="2">
    <source>
        <dbReference type="SAM" id="Coils"/>
    </source>
</evidence>
<dbReference type="EMBL" id="OY882860">
    <property type="protein sequence ID" value="CAK6443241.1"/>
    <property type="molecule type" value="Genomic_DNA"/>
</dbReference>
<name>A0ABN9ZYB2_PIPNA</name>
<protein>
    <recommendedName>
        <fullName evidence="7">Cutaneous T-cell lymphoma-associated antigen 5</fullName>
    </recommendedName>
</protein>
<dbReference type="Proteomes" id="UP001314169">
    <property type="component" value="Chromosome 3"/>
</dbReference>
<feature type="region of interest" description="Disordered" evidence="3">
    <location>
        <begin position="452"/>
        <end position="502"/>
    </location>
</feature>